<gene>
    <name evidence="10 11" type="primary">LOC107270781</name>
</gene>
<dbReference type="GO" id="GO:0008061">
    <property type="term" value="F:chitin binding"/>
    <property type="evidence" value="ECO:0007669"/>
    <property type="project" value="InterPro"/>
</dbReference>
<name>A0AAJ7W4Q7_CEPCN</name>
<protein>
    <submittedName>
        <fullName evidence="10 11">Chitinase-3-like protein 2 isoform X1</fullName>
    </submittedName>
</protein>
<evidence type="ECO:0000256" key="4">
    <source>
        <dbReference type="ARBA" id="ARBA00023295"/>
    </source>
</evidence>
<evidence type="ECO:0000256" key="5">
    <source>
        <dbReference type="RuleBase" id="RU000489"/>
    </source>
</evidence>
<dbReference type="RefSeq" id="XP_024943867.1">
    <property type="nucleotide sequence ID" value="XM_025088099.1"/>
</dbReference>
<dbReference type="PROSITE" id="PS01095">
    <property type="entry name" value="GH18_1"/>
    <property type="match status" value="1"/>
</dbReference>
<dbReference type="PANTHER" id="PTHR11177:SF390">
    <property type="entry name" value="CHITINASE 11"/>
    <property type="match status" value="1"/>
</dbReference>
<keyword evidence="7" id="KW-1133">Transmembrane helix</keyword>
<dbReference type="GO" id="GO:0006032">
    <property type="term" value="P:chitin catabolic process"/>
    <property type="evidence" value="ECO:0007669"/>
    <property type="project" value="TreeGrafter"/>
</dbReference>
<dbReference type="InterPro" id="IPR011583">
    <property type="entry name" value="Chitinase_II/V-like_cat"/>
</dbReference>
<evidence type="ECO:0000256" key="1">
    <source>
        <dbReference type="ARBA" id="ARBA00022729"/>
    </source>
</evidence>
<dbReference type="SMART" id="SM00636">
    <property type="entry name" value="Glyco_18"/>
    <property type="match status" value="1"/>
</dbReference>
<evidence type="ECO:0000313" key="11">
    <source>
        <dbReference type="RefSeq" id="XP_024943867.1"/>
    </source>
</evidence>
<keyword evidence="7" id="KW-0812">Transmembrane</keyword>
<evidence type="ECO:0000259" key="8">
    <source>
        <dbReference type="PROSITE" id="PS51910"/>
    </source>
</evidence>
<proteinExistence type="inferred from homology"/>
<dbReference type="PROSITE" id="PS51910">
    <property type="entry name" value="GH18_2"/>
    <property type="match status" value="1"/>
</dbReference>
<evidence type="ECO:0000313" key="10">
    <source>
        <dbReference type="RefSeq" id="XP_015601592.1"/>
    </source>
</evidence>
<dbReference type="GeneID" id="107270781"/>
<dbReference type="SUPFAM" id="SSF54556">
    <property type="entry name" value="Chitinase insertion domain"/>
    <property type="match status" value="1"/>
</dbReference>
<keyword evidence="7" id="KW-0472">Membrane</keyword>
<dbReference type="PANTHER" id="PTHR11177">
    <property type="entry name" value="CHITINASE"/>
    <property type="match status" value="1"/>
</dbReference>
<dbReference type="GO" id="GO:0005576">
    <property type="term" value="C:extracellular region"/>
    <property type="evidence" value="ECO:0007669"/>
    <property type="project" value="TreeGrafter"/>
</dbReference>
<dbReference type="InterPro" id="IPR017853">
    <property type="entry name" value="GH"/>
</dbReference>
<dbReference type="InterPro" id="IPR001223">
    <property type="entry name" value="Glyco_hydro18_cat"/>
</dbReference>
<dbReference type="Gene3D" id="3.10.50.10">
    <property type="match status" value="1"/>
</dbReference>
<dbReference type="GO" id="GO:0005975">
    <property type="term" value="P:carbohydrate metabolic process"/>
    <property type="evidence" value="ECO:0007669"/>
    <property type="project" value="InterPro"/>
</dbReference>
<evidence type="ECO:0000256" key="2">
    <source>
        <dbReference type="ARBA" id="ARBA00022801"/>
    </source>
</evidence>
<keyword evidence="4 5" id="KW-0326">Glycosidase</keyword>
<evidence type="ECO:0000256" key="3">
    <source>
        <dbReference type="ARBA" id="ARBA00023180"/>
    </source>
</evidence>
<feature type="domain" description="GH18" evidence="8">
    <location>
        <begin position="113"/>
        <end position="471"/>
    </location>
</feature>
<dbReference type="SUPFAM" id="SSF51445">
    <property type="entry name" value="(Trans)glycosidases"/>
    <property type="match status" value="1"/>
</dbReference>
<keyword evidence="3" id="KW-0325">Glycoprotein</keyword>
<sequence>MVNQISVQQAKYKLLTDVRQISVNFRPRSKLQALCFILIILIFLLLFTIYTSIGILPLKSSNTSNFHKEDDAKISTWIRRTWLYAESTKKNQNAEKSTIFDQAEQPRKKSLGKIIACYFTIPRNLNTSGELSPSQLDPNLCTHIIVGFASVVNCTLSLGENISMYREVVNLKIRKPKLKIMVSVGGTNELYSGFPEMVETHTNRKKFINSVLNVTKNLNLDGLDIDWEFPAWPDSKTRQKIHFVQLLQELQKVFDRTSPNLILSVALGAPPAIIAQSYNVPQLAQHVDFVNLMTYDYHFFVWYFPITGLNAPLYPRSPEIGYLSTLNVNYSAYYLLSKGMPREKIVIGIPTYGHSYKLDNSLNHEVGSPAKSFGTSGSAGFVPYSTTCKFLHSGAETIFEHESRVPYTYKNDEWISYDDILSVKYKIEWILKSGFKGAMIFSLNTDDWYGSCADNTTFPLTRITSSILKHS</sequence>
<evidence type="ECO:0000256" key="6">
    <source>
        <dbReference type="RuleBase" id="RU004453"/>
    </source>
</evidence>
<feature type="transmembrane region" description="Helical" evidence="7">
    <location>
        <begin position="33"/>
        <end position="58"/>
    </location>
</feature>
<evidence type="ECO:0000256" key="7">
    <source>
        <dbReference type="SAM" id="Phobius"/>
    </source>
</evidence>
<evidence type="ECO:0000313" key="9">
    <source>
        <dbReference type="Proteomes" id="UP000694920"/>
    </source>
</evidence>
<dbReference type="InterPro" id="IPR001579">
    <property type="entry name" value="Glyco_hydro_18_chit_AS"/>
</dbReference>
<keyword evidence="1" id="KW-0732">Signal</keyword>
<dbReference type="GO" id="GO:0004568">
    <property type="term" value="F:chitinase activity"/>
    <property type="evidence" value="ECO:0007669"/>
    <property type="project" value="UniProtKB-ARBA"/>
</dbReference>
<comment type="similarity">
    <text evidence="6">Belongs to the glycosyl hydrolase 18 family.</text>
</comment>
<dbReference type="InterPro" id="IPR050314">
    <property type="entry name" value="Glycosyl_Hydrlase_18"/>
</dbReference>
<accession>A0AAJ7W4Q7</accession>
<dbReference type="Pfam" id="PF00704">
    <property type="entry name" value="Glyco_hydro_18"/>
    <property type="match status" value="1"/>
</dbReference>
<organism evidence="9 11">
    <name type="scientific">Cephus cinctus</name>
    <name type="common">Wheat stem sawfly</name>
    <dbReference type="NCBI Taxonomy" id="211228"/>
    <lineage>
        <taxon>Eukaryota</taxon>
        <taxon>Metazoa</taxon>
        <taxon>Ecdysozoa</taxon>
        <taxon>Arthropoda</taxon>
        <taxon>Hexapoda</taxon>
        <taxon>Insecta</taxon>
        <taxon>Pterygota</taxon>
        <taxon>Neoptera</taxon>
        <taxon>Endopterygota</taxon>
        <taxon>Hymenoptera</taxon>
        <taxon>Cephoidea</taxon>
        <taxon>Cephidae</taxon>
        <taxon>Cephus</taxon>
    </lineage>
</organism>
<dbReference type="InterPro" id="IPR029070">
    <property type="entry name" value="Chitinase_insertion_sf"/>
</dbReference>
<dbReference type="Proteomes" id="UP000694920">
    <property type="component" value="Unplaced"/>
</dbReference>
<keyword evidence="9" id="KW-1185">Reference proteome</keyword>
<dbReference type="RefSeq" id="XP_015601592.1">
    <property type="nucleotide sequence ID" value="XM_015746106.2"/>
</dbReference>
<dbReference type="FunFam" id="3.10.50.10:FF:000003">
    <property type="entry name" value="Class V chitinase CHIT5b"/>
    <property type="match status" value="1"/>
</dbReference>
<keyword evidence="2 5" id="KW-0378">Hydrolase</keyword>
<dbReference type="AlphaFoldDB" id="A0AAJ7W4Q7"/>
<reference evidence="10 11" key="1">
    <citation type="submission" date="2025-04" db="UniProtKB">
        <authorList>
            <consortium name="RefSeq"/>
        </authorList>
    </citation>
    <scope>IDENTIFICATION</scope>
</reference>
<dbReference type="Gene3D" id="3.20.20.80">
    <property type="entry name" value="Glycosidases"/>
    <property type="match status" value="1"/>
</dbReference>
<dbReference type="KEGG" id="ccin:107270781"/>